<sequence length="135" mass="15024">MLSRSRTSKATGGLLTVALVILPQASYAADWAMLAKSNESLVYFDLSTYRRTGTVRTGWTRETFFRPVTIPGTRKRGDMRDVRFVIDCSTGSKSDGETNFYLQGVWLDHGWGTPDVFNVPPNGSVDQLLVAKLCR</sequence>
<evidence type="ECO:0000313" key="2">
    <source>
        <dbReference type="EMBL" id="SAL69675.1"/>
    </source>
</evidence>
<dbReference type="RefSeq" id="WP_143328411.1">
    <property type="nucleotide sequence ID" value="NZ_FCOL02000023.1"/>
</dbReference>
<protein>
    <recommendedName>
        <fullName evidence="4">Lipoprotein</fullName>
    </recommendedName>
</protein>
<organism evidence="2 3">
    <name type="scientific">Caballeronia terrestris</name>
    <dbReference type="NCBI Taxonomy" id="1226301"/>
    <lineage>
        <taxon>Bacteria</taxon>
        <taxon>Pseudomonadati</taxon>
        <taxon>Pseudomonadota</taxon>
        <taxon>Betaproteobacteria</taxon>
        <taxon>Burkholderiales</taxon>
        <taxon>Burkholderiaceae</taxon>
        <taxon>Caballeronia</taxon>
    </lineage>
</organism>
<accession>A0A158JLY0</accession>
<comment type="caution">
    <text evidence="2">The sequence shown here is derived from an EMBL/GenBank/DDBJ whole genome shotgun (WGS) entry which is preliminary data.</text>
</comment>
<evidence type="ECO:0000256" key="1">
    <source>
        <dbReference type="SAM" id="SignalP"/>
    </source>
</evidence>
<keyword evidence="3" id="KW-1185">Reference proteome</keyword>
<dbReference type="AlphaFoldDB" id="A0A158JLY0"/>
<evidence type="ECO:0008006" key="4">
    <source>
        <dbReference type="Google" id="ProtNLM"/>
    </source>
</evidence>
<name>A0A158JLY0_9BURK</name>
<evidence type="ECO:0000313" key="3">
    <source>
        <dbReference type="Proteomes" id="UP000054925"/>
    </source>
</evidence>
<proteinExistence type="predicted"/>
<dbReference type="Proteomes" id="UP000054925">
    <property type="component" value="Unassembled WGS sequence"/>
</dbReference>
<reference evidence="2" key="1">
    <citation type="submission" date="2016-01" db="EMBL/GenBank/DDBJ databases">
        <authorList>
            <person name="Peeters C."/>
        </authorList>
    </citation>
    <scope>NUCLEOTIDE SEQUENCE [LARGE SCALE GENOMIC DNA]</scope>
    <source>
        <strain evidence="2">LMG 22937</strain>
    </source>
</reference>
<gene>
    <name evidence="2" type="ORF">AWB67_03978</name>
</gene>
<feature type="signal peptide" evidence="1">
    <location>
        <begin position="1"/>
        <end position="28"/>
    </location>
</feature>
<dbReference type="EMBL" id="FCOL02000023">
    <property type="protein sequence ID" value="SAL69675.1"/>
    <property type="molecule type" value="Genomic_DNA"/>
</dbReference>
<keyword evidence="1" id="KW-0732">Signal</keyword>
<feature type="chain" id="PRO_5011117341" description="Lipoprotein" evidence="1">
    <location>
        <begin position="29"/>
        <end position="135"/>
    </location>
</feature>